<dbReference type="GO" id="GO:0005737">
    <property type="term" value="C:cytoplasm"/>
    <property type="evidence" value="ECO:0007669"/>
    <property type="project" value="TreeGrafter"/>
</dbReference>
<evidence type="ECO:0000256" key="6">
    <source>
        <dbReference type="SAM" id="MobiDB-lite"/>
    </source>
</evidence>
<keyword evidence="2" id="KW-0547">Nucleotide-binding</keyword>
<dbReference type="PROSITE" id="PS50011">
    <property type="entry name" value="PROTEIN_KINASE_DOM"/>
    <property type="match status" value="1"/>
</dbReference>
<dbReference type="InterPro" id="IPR011009">
    <property type="entry name" value="Kinase-like_dom_sf"/>
</dbReference>
<dbReference type="PROSITE" id="PS00108">
    <property type="entry name" value="PROTEIN_KINASE_ST"/>
    <property type="match status" value="1"/>
</dbReference>
<dbReference type="GO" id="GO:0005524">
    <property type="term" value="F:ATP binding"/>
    <property type="evidence" value="ECO:0007669"/>
    <property type="project" value="UniProtKB-KW"/>
</dbReference>
<name>A0A6G1IE63_9PLEO</name>
<keyword evidence="1" id="KW-0808">Transferase</keyword>
<evidence type="ECO:0000256" key="5">
    <source>
        <dbReference type="ARBA" id="ARBA00037982"/>
    </source>
</evidence>
<feature type="region of interest" description="Disordered" evidence="6">
    <location>
        <begin position="186"/>
        <end position="301"/>
    </location>
</feature>
<dbReference type="EMBL" id="MU005633">
    <property type="protein sequence ID" value="KAF2676527.1"/>
    <property type="molecule type" value="Genomic_DNA"/>
</dbReference>
<feature type="region of interest" description="Disordered" evidence="6">
    <location>
        <begin position="1"/>
        <end position="160"/>
    </location>
</feature>
<feature type="compositionally biased region" description="Polar residues" evidence="6">
    <location>
        <begin position="52"/>
        <end position="63"/>
    </location>
</feature>
<evidence type="ECO:0000256" key="2">
    <source>
        <dbReference type="ARBA" id="ARBA00022741"/>
    </source>
</evidence>
<dbReference type="GO" id="GO:0110031">
    <property type="term" value="P:negative regulation of G2/MI transition of meiotic cell cycle"/>
    <property type="evidence" value="ECO:0007669"/>
    <property type="project" value="TreeGrafter"/>
</dbReference>
<dbReference type="PANTHER" id="PTHR11042">
    <property type="entry name" value="EUKARYOTIC TRANSLATION INITIATION FACTOR 2-ALPHA KINASE EIF2-ALPHA KINASE -RELATED"/>
    <property type="match status" value="1"/>
</dbReference>
<evidence type="ECO:0000259" key="7">
    <source>
        <dbReference type="PROSITE" id="PS50011"/>
    </source>
</evidence>
<feature type="domain" description="Protein kinase" evidence="7">
    <location>
        <begin position="714"/>
        <end position="1042"/>
    </location>
</feature>
<evidence type="ECO:0000256" key="4">
    <source>
        <dbReference type="ARBA" id="ARBA00022840"/>
    </source>
</evidence>
<keyword evidence="4" id="KW-0067">ATP-binding</keyword>
<organism evidence="8 9">
    <name type="scientific">Lentithecium fluviatile CBS 122367</name>
    <dbReference type="NCBI Taxonomy" id="1168545"/>
    <lineage>
        <taxon>Eukaryota</taxon>
        <taxon>Fungi</taxon>
        <taxon>Dikarya</taxon>
        <taxon>Ascomycota</taxon>
        <taxon>Pezizomycotina</taxon>
        <taxon>Dothideomycetes</taxon>
        <taxon>Pleosporomycetidae</taxon>
        <taxon>Pleosporales</taxon>
        <taxon>Massarineae</taxon>
        <taxon>Lentitheciaceae</taxon>
        <taxon>Lentithecium</taxon>
    </lineage>
</organism>
<reference evidence="8" key="1">
    <citation type="journal article" date="2020" name="Stud. Mycol.">
        <title>101 Dothideomycetes genomes: a test case for predicting lifestyles and emergence of pathogens.</title>
        <authorList>
            <person name="Haridas S."/>
            <person name="Albert R."/>
            <person name="Binder M."/>
            <person name="Bloem J."/>
            <person name="Labutti K."/>
            <person name="Salamov A."/>
            <person name="Andreopoulos B."/>
            <person name="Baker S."/>
            <person name="Barry K."/>
            <person name="Bills G."/>
            <person name="Bluhm B."/>
            <person name="Cannon C."/>
            <person name="Castanera R."/>
            <person name="Culley D."/>
            <person name="Daum C."/>
            <person name="Ezra D."/>
            <person name="Gonzalez J."/>
            <person name="Henrissat B."/>
            <person name="Kuo A."/>
            <person name="Liang C."/>
            <person name="Lipzen A."/>
            <person name="Lutzoni F."/>
            <person name="Magnuson J."/>
            <person name="Mondo S."/>
            <person name="Nolan M."/>
            <person name="Ohm R."/>
            <person name="Pangilinan J."/>
            <person name="Park H.-J."/>
            <person name="Ramirez L."/>
            <person name="Alfaro M."/>
            <person name="Sun H."/>
            <person name="Tritt A."/>
            <person name="Yoshinaga Y."/>
            <person name="Zwiers L.-H."/>
            <person name="Turgeon B."/>
            <person name="Goodwin S."/>
            <person name="Spatafora J."/>
            <person name="Crous P."/>
            <person name="Grigoriev I."/>
        </authorList>
    </citation>
    <scope>NUCLEOTIDE SEQUENCE</scope>
    <source>
        <strain evidence="8">CBS 122367</strain>
    </source>
</reference>
<dbReference type="SMART" id="SM00220">
    <property type="entry name" value="S_TKc"/>
    <property type="match status" value="1"/>
</dbReference>
<dbReference type="GO" id="GO:0004713">
    <property type="term" value="F:protein tyrosine kinase activity"/>
    <property type="evidence" value="ECO:0007669"/>
    <property type="project" value="TreeGrafter"/>
</dbReference>
<feature type="compositionally biased region" description="Acidic residues" evidence="6">
    <location>
        <begin position="545"/>
        <end position="554"/>
    </location>
</feature>
<keyword evidence="9" id="KW-1185">Reference proteome</keyword>
<dbReference type="SUPFAM" id="SSF56112">
    <property type="entry name" value="Protein kinase-like (PK-like)"/>
    <property type="match status" value="1"/>
</dbReference>
<feature type="compositionally biased region" description="Polar residues" evidence="6">
    <location>
        <begin position="555"/>
        <end position="571"/>
    </location>
</feature>
<keyword evidence="3 8" id="KW-0418">Kinase</keyword>
<evidence type="ECO:0000256" key="1">
    <source>
        <dbReference type="ARBA" id="ARBA00022679"/>
    </source>
</evidence>
<dbReference type="GO" id="GO:0005634">
    <property type="term" value="C:nucleus"/>
    <property type="evidence" value="ECO:0007669"/>
    <property type="project" value="TreeGrafter"/>
</dbReference>
<feature type="region of interest" description="Disordered" evidence="6">
    <location>
        <begin position="324"/>
        <end position="411"/>
    </location>
</feature>
<feature type="compositionally biased region" description="Low complexity" evidence="6">
    <location>
        <begin position="32"/>
        <end position="50"/>
    </location>
</feature>
<feature type="compositionally biased region" description="Polar residues" evidence="6">
    <location>
        <begin position="211"/>
        <end position="222"/>
    </location>
</feature>
<proteinExistence type="inferred from homology"/>
<evidence type="ECO:0000313" key="9">
    <source>
        <dbReference type="Proteomes" id="UP000799291"/>
    </source>
</evidence>
<protein>
    <submittedName>
        <fullName evidence="8">Kinase-like protein</fullName>
    </submittedName>
</protein>
<feature type="compositionally biased region" description="Polar residues" evidence="6">
    <location>
        <begin position="84"/>
        <end position="99"/>
    </location>
</feature>
<gene>
    <name evidence="8" type="ORF">K458DRAFT_321769</name>
</gene>
<feature type="compositionally biased region" description="Polar residues" evidence="6">
    <location>
        <begin position="492"/>
        <end position="516"/>
    </location>
</feature>
<accession>A0A6G1IE63</accession>
<dbReference type="Gene3D" id="1.10.510.10">
    <property type="entry name" value="Transferase(Phosphotransferase) domain 1"/>
    <property type="match status" value="1"/>
</dbReference>
<feature type="region of interest" description="Disordered" evidence="6">
    <location>
        <begin position="529"/>
        <end position="619"/>
    </location>
</feature>
<dbReference type="Proteomes" id="UP000799291">
    <property type="component" value="Unassembled WGS sequence"/>
</dbReference>
<feature type="compositionally biased region" description="Polar residues" evidence="6">
    <location>
        <begin position="662"/>
        <end position="682"/>
    </location>
</feature>
<feature type="compositionally biased region" description="Basic and acidic residues" evidence="6">
    <location>
        <begin position="580"/>
        <end position="594"/>
    </location>
</feature>
<feature type="region of interest" description="Disordered" evidence="6">
    <location>
        <begin position="632"/>
        <end position="686"/>
    </location>
</feature>
<dbReference type="Gene3D" id="3.30.200.20">
    <property type="entry name" value="Phosphorylase Kinase, domain 1"/>
    <property type="match status" value="1"/>
</dbReference>
<dbReference type="InterPro" id="IPR050339">
    <property type="entry name" value="CC_SR_Kinase"/>
</dbReference>
<dbReference type="Pfam" id="PF00069">
    <property type="entry name" value="Pkinase"/>
    <property type="match status" value="1"/>
</dbReference>
<feature type="compositionally biased region" description="Polar residues" evidence="6">
    <location>
        <begin position="469"/>
        <end position="479"/>
    </location>
</feature>
<dbReference type="AlphaFoldDB" id="A0A6G1IE63"/>
<comment type="similarity">
    <text evidence="5">Belongs to the protein kinase superfamily. Ser/Thr protein kinase family. GCN2 subfamily.</text>
</comment>
<evidence type="ECO:0000256" key="3">
    <source>
        <dbReference type="ARBA" id="ARBA00022777"/>
    </source>
</evidence>
<dbReference type="PANTHER" id="PTHR11042:SF196">
    <property type="entry name" value="MITOSIS INHIBITOR PROTEIN KINASE SWE1"/>
    <property type="match status" value="1"/>
</dbReference>
<sequence>MSFAYSPHREGGTMHLPSPTHHGYRMEGAHFSSIQQLRRSLSRSPSKPSRFQLRTSKTDSPGSPLSPLALARAFSPKTHKPTSPIATNPESPFATQAPPTTKKKFSLRRPGPFRSSPRNRTAKSPRRALGDSTDLGNSTPFVSRPLFGEENTPARKSSLDFWDTSDTNHFGIDDKPIKFEFARPQQLGSNAPGANCFNPAQPSPLKRRETNTGFDSASSDTPNPKRRSLHGGLPSGAELNLFESPAPRQSVDMPSQAQDNDFGISFSSPNHATNTQSPRRTTIRRAISQRASATASRPKPATDVEFAKPLFAASKSRQRMSLDGYSLNAPATPDSPFARPTPIQHQLRGGAGNPTRHPLANQVTASSSSSSLGDDSPRPGHYPPMATPRVPNFSKSLPIGAARPTQNTDDLDGPPFATPFLAKKNPLFAPHVAQTTGGLQSKQWRNLENPGAQFVMPDTPTKQHDASKRNSFPPSNSCSPAAPHRRSAMLFGSSTLSRPEFGTPSTPFSTHPSRISNESFGKGVGIFGSFGSSHQRRGSFVSIDGDGEMVDMDDSSNSPIGNHMTDSQSSAEDLPPTPTKHNDGSGRRSKESSLRRRTFRSRASVGTDTFAGPEPRGIDIPAASTVLDVTEAGASPHTPNEAFAPPDPSKLSISGHRRGSLPLNNSLRSSTSQPPMTPTATRDQPDFLGNVQTAIPIGLTKNDVDESLTQRFHHVQNLDEKAGTFSEVFKVSHPVRQDASHPSPPGSRFWVVKKSKKQFAGPKNRERQLREVRILQALRNSEHVVRYEDHWEFNDRLYIQTEFCENGNLATFINKEGHYGRLDEFRIWKLLLDLSLALDFIHKSGFIHLDLKPANILIDFGGYVKIADFGLARAWPTDGKGEDCEGDRQYLALESFEGRYAPSSDIFSLGAIMAEIAGNVEMPHYGENWSFLRSGRFDGILPSLTWSSDTALSRDEHGEPIGADPTAFADPFPVDDELNALTPIRLQAKAKALEESKKAPNFMKDPTDLNSMDKVVRRMMAPEPYQRPSAEEVSQYYGCQWVAQRRQSGSTIFEGNFGPDKEVLEAFNDHPDAMDTS</sequence>
<dbReference type="InterPro" id="IPR008271">
    <property type="entry name" value="Ser/Thr_kinase_AS"/>
</dbReference>
<evidence type="ECO:0000313" key="8">
    <source>
        <dbReference type="EMBL" id="KAF2676527.1"/>
    </source>
</evidence>
<feature type="compositionally biased region" description="Polar residues" evidence="6">
    <location>
        <begin position="252"/>
        <end position="280"/>
    </location>
</feature>
<dbReference type="OrthoDB" id="5337378at2759"/>
<dbReference type="InterPro" id="IPR000719">
    <property type="entry name" value="Prot_kinase_dom"/>
</dbReference>
<feature type="region of interest" description="Disordered" evidence="6">
    <location>
        <begin position="459"/>
        <end position="516"/>
    </location>
</feature>